<evidence type="ECO:0000313" key="3">
    <source>
        <dbReference type="Proteomes" id="UP000219439"/>
    </source>
</evidence>
<protein>
    <submittedName>
        <fullName evidence="2">Uncharacterized protein</fullName>
    </submittedName>
</protein>
<sequence length="188" mass="21970">MSSNKEFNIAARGTDAQKERFESEQLDQQIKRVQTPEFRRSLQELQLQADVTIEALKEELAHRRDRFAQFIIDQKVSPHPELNLKPDGARNAPDWEHRNEIRSAVDNRYKPEHKKQIEEKRKELYSALRAEIELTLKDENELQKSVAASNSDESISEAKSKLEQIRENSRDITQRLNRPRGLGKGRSR</sequence>
<evidence type="ECO:0000313" key="2">
    <source>
        <dbReference type="EMBL" id="SNZ21331.1"/>
    </source>
</evidence>
<feature type="compositionally biased region" description="Basic and acidic residues" evidence="1">
    <location>
        <begin position="156"/>
        <end position="173"/>
    </location>
</feature>
<dbReference type="RefSeq" id="WP_097155702.1">
    <property type="nucleotide sequence ID" value="NZ_OBEL01000007.1"/>
</dbReference>
<keyword evidence="3" id="KW-1185">Reference proteome</keyword>
<dbReference type="Proteomes" id="UP000219439">
    <property type="component" value="Unassembled WGS sequence"/>
</dbReference>
<evidence type="ECO:0000256" key="1">
    <source>
        <dbReference type="SAM" id="MobiDB-lite"/>
    </source>
</evidence>
<dbReference type="AlphaFoldDB" id="A0A285PN64"/>
<feature type="compositionally biased region" description="Basic residues" evidence="1">
    <location>
        <begin position="177"/>
        <end position="188"/>
    </location>
</feature>
<accession>A0A285PN64</accession>
<reference evidence="2 3" key="1">
    <citation type="submission" date="2017-09" db="EMBL/GenBank/DDBJ databases">
        <authorList>
            <person name="Ehlers B."/>
            <person name="Leendertz F.H."/>
        </authorList>
    </citation>
    <scope>NUCLEOTIDE SEQUENCE [LARGE SCALE GENOMIC DNA]</scope>
    <source>
        <strain evidence="2 3">DSM 18289</strain>
    </source>
</reference>
<name>A0A285PN64_9HYPH</name>
<feature type="region of interest" description="Disordered" evidence="1">
    <location>
        <begin position="1"/>
        <end position="28"/>
    </location>
</feature>
<gene>
    <name evidence="2" type="ORF">SAMN06265368_4448</name>
</gene>
<feature type="region of interest" description="Disordered" evidence="1">
    <location>
        <begin position="139"/>
        <end position="188"/>
    </location>
</feature>
<organism evidence="2 3">
    <name type="scientific">Cohaesibacter gelatinilyticus</name>
    <dbReference type="NCBI Taxonomy" id="372072"/>
    <lineage>
        <taxon>Bacteria</taxon>
        <taxon>Pseudomonadati</taxon>
        <taxon>Pseudomonadota</taxon>
        <taxon>Alphaproteobacteria</taxon>
        <taxon>Hyphomicrobiales</taxon>
        <taxon>Cohaesibacteraceae</taxon>
    </lineage>
</organism>
<feature type="region of interest" description="Disordered" evidence="1">
    <location>
        <begin position="78"/>
        <end position="97"/>
    </location>
</feature>
<proteinExistence type="predicted"/>
<dbReference type="EMBL" id="OBEL01000007">
    <property type="protein sequence ID" value="SNZ21331.1"/>
    <property type="molecule type" value="Genomic_DNA"/>
</dbReference>